<dbReference type="Gene3D" id="3.40.50.360">
    <property type="match status" value="1"/>
</dbReference>
<dbReference type="SUPFAM" id="SSF52218">
    <property type="entry name" value="Flavoproteins"/>
    <property type="match status" value="1"/>
</dbReference>
<organism evidence="2 3">
    <name type="scientific">Mucilaginibacter yixingensis</name>
    <dbReference type="NCBI Taxonomy" id="1295612"/>
    <lineage>
        <taxon>Bacteria</taxon>
        <taxon>Pseudomonadati</taxon>
        <taxon>Bacteroidota</taxon>
        <taxon>Sphingobacteriia</taxon>
        <taxon>Sphingobacteriales</taxon>
        <taxon>Sphingobacteriaceae</taxon>
        <taxon>Mucilaginibacter</taxon>
    </lineage>
</organism>
<name>A0A2T5JD49_9SPHI</name>
<comment type="caution">
    <text evidence="2">The sequence shown here is derived from an EMBL/GenBank/DDBJ whole genome shotgun (WGS) entry which is preliminary data.</text>
</comment>
<keyword evidence="1" id="KW-1133">Transmembrane helix</keyword>
<evidence type="ECO:0000313" key="2">
    <source>
        <dbReference type="EMBL" id="PTQ99683.1"/>
    </source>
</evidence>
<proteinExistence type="predicted"/>
<dbReference type="InterPro" id="IPR029039">
    <property type="entry name" value="Flavoprotein-like_sf"/>
</dbReference>
<dbReference type="Proteomes" id="UP000244168">
    <property type="component" value="Unassembled WGS sequence"/>
</dbReference>
<reference evidence="2 3" key="1">
    <citation type="submission" date="2018-04" db="EMBL/GenBank/DDBJ databases">
        <title>Genomic Encyclopedia of Archaeal and Bacterial Type Strains, Phase II (KMG-II): from individual species to whole genera.</title>
        <authorList>
            <person name="Goeker M."/>
        </authorList>
    </citation>
    <scope>NUCLEOTIDE SEQUENCE [LARGE SCALE GENOMIC DNA]</scope>
    <source>
        <strain evidence="2 3">DSM 26809</strain>
    </source>
</reference>
<keyword evidence="1" id="KW-0472">Membrane</keyword>
<evidence type="ECO:0000256" key="1">
    <source>
        <dbReference type="SAM" id="Phobius"/>
    </source>
</evidence>
<protein>
    <submittedName>
        <fullName evidence="2">Uncharacterized protein</fullName>
    </submittedName>
</protein>
<gene>
    <name evidence="2" type="ORF">C8P68_102511</name>
</gene>
<keyword evidence="3" id="KW-1185">Reference proteome</keyword>
<dbReference type="AlphaFoldDB" id="A0A2T5JD49"/>
<evidence type="ECO:0000313" key="3">
    <source>
        <dbReference type="Proteomes" id="UP000244168"/>
    </source>
</evidence>
<feature type="transmembrane region" description="Helical" evidence="1">
    <location>
        <begin position="259"/>
        <end position="280"/>
    </location>
</feature>
<sequence>MNKKVLAIYYSQSGQMVQVIDQFITPLRAAGAEVDVVRIETAKEFTFPWTGKRFFGVMPDCVLGNPTDLKPFTIPHQKYDLIVLGYQPWFLSPSIPSNSLLHHPDFLAVLKDTPVITISAARNMWLSAYDRVRKMLLDAGADHVGNVALFDQHHNLVSFVTIFYWMLTGKKDRYLNIFPPPGVAEEDILKTADFGQIAAAHLDKNDYTGMQQTLVDSGAVKIIYKLMLAEGKARIIFRVWARFIARRRNKTAWLSVFKYYLFVALFFGVPLLFILDAILVRPFTGRRIKAKTKHYQLLA</sequence>
<dbReference type="OrthoDB" id="4547866at2"/>
<keyword evidence="1" id="KW-0812">Transmembrane</keyword>
<accession>A0A2T5JD49</accession>
<dbReference type="EMBL" id="QAOQ01000002">
    <property type="protein sequence ID" value="PTQ99683.1"/>
    <property type="molecule type" value="Genomic_DNA"/>
</dbReference>
<dbReference type="RefSeq" id="WP_107827602.1">
    <property type="nucleotide sequence ID" value="NZ_CP160205.1"/>
</dbReference>